<dbReference type="OrthoDB" id="9811998at2"/>
<dbReference type="PANTHER" id="PTHR12151:SF25">
    <property type="entry name" value="LINALOOL DEHYDRATASE_ISOMERASE DOMAIN-CONTAINING PROTEIN"/>
    <property type="match status" value="1"/>
</dbReference>
<evidence type="ECO:0000313" key="5">
    <source>
        <dbReference type="Proteomes" id="UP000219412"/>
    </source>
</evidence>
<dbReference type="Gene3D" id="3.40.30.10">
    <property type="entry name" value="Glutaredoxin"/>
    <property type="match status" value="1"/>
</dbReference>
<feature type="binding site" evidence="2">
    <location>
        <position position="78"/>
    </location>
    <ligand>
        <name>Cu cation</name>
        <dbReference type="ChEBI" id="CHEBI:23378"/>
    </ligand>
</feature>
<dbReference type="SUPFAM" id="SSF52833">
    <property type="entry name" value="Thioredoxin-like"/>
    <property type="match status" value="1"/>
</dbReference>
<gene>
    <name evidence="4" type="ORF">SAMN05878391_2535</name>
</gene>
<keyword evidence="5" id="KW-1185">Reference proteome</keyword>
<sequence length="210" mass="23805">MKKELIISGVILFLGGLLIFFSTSGFSAFTIEQERLNELKEQLPEFPNIEVVDNKGRAYNFDEFEGKHMLMTFIYTSCATACPEMSSNMKYVYDMIDAGQYQDDLVFLSISFDTERDTAEVLDRYAGYFDADGETWRMLRVPDEDDLAGILEMYGVTVIPEGDTDYQHNTSFYLIEPDGRLGEVLDYRDVDHAAETVVRAVEAGGEVGLR</sequence>
<dbReference type="CDD" id="cd02968">
    <property type="entry name" value="SCO"/>
    <property type="match status" value="1"/>
</dbReference>
<evidence type="ECO:0000313" key="4">
    <source>
        <dbReference type="EMBL" id="SOC44940.1"/>
    </source>
</evidence>
<dbReference type="RefSeq" id="WP_097042716.1">
    <property type="nucleotide sequence ID" value="NZ_OBQF01000007.1"/>
</dbReference>
<proteinExistence type="inferred from homology"/>
<dbReference type="PANTHER" id="PTHR12151">
    <property type="entry name" value="ELECTRON TRANSPORT PROTIN SCO1/SENC FAMILY MEMBER"/>
    <property type="match status" value="1"/>
</dbReference>
<feature type="binding site" evidence="2">
    <location>
        <position position="168"/>
    </location>
    <ligand>
        <name>Cu cation</name>
        <dbReference type="ChEBI" id="CHEBI:23378"/>
    </ligand>
</feature>
<dbReference type="AlphaFoldDB" id="A0A285USW5"/>
<feature type="disulfide bond" description="Redox-active" evidence="3">
    <location>
        <begin position="78"/>
        <end position="82"/>
    </location>
</feature>
<evidence type="ECO:0000256" key="1">
    <source>
        <dbReference type="ARBA" id="ARBA00010996"/>
    </source>
</evidence>
<evidence type="ECO:0000256" key="3">
    <source>
        <dbReference type="PIRSR" id="PIRSR603782-2"/>
    </source>
</evidence>
<reference evidence="5" key="1">
    <citation type="submission" date="2017-08" db="EMBL/GenBank/DDBJ databases">
        <authorList>
            <person name="Varghese N."/>
            <person name="Submissions S."/>
        </authorList>
    </citation>
    <scope>NUCLEOTIDE SEQUENCE [LARGE SCALE GENOMIC DNA]</scope>
    <source>
        <strain evidence="5">DSM 23173</strain>
    </source>
</reference>
<keyword evidence="3" id="KW-1015">Disulfide bond</keyword>
<dbReference type="EMBL" id="OBQF01000007">
    <property type="protein sequence ID" value="SOC44940.1"/>
    <property type="molecule type" value="Genomic_DNA"/>
</dbReference>
<feature type="binding site" evidence="2">
    <location>
        <position position="82"/>
    </location>
    <ligand>
        <name>Cu cation</name>
        <dbReference type="ChEBI" id="CHEBI:23378"/>
    </ligand>
</feature>
<dbReference type="Proteomes" id="UP000219412">
    <property type="component" value="Unassembled WGS sequence"/>
</dbReference>
<comment type="similarity">
    <text evidence="1">Belongs to the SCO1/2 family.</text>
</comment>
<keyword evidence="2" id="KW-0186">Copper</keyword>
<dbReference type="InterPro" id="IPR036249">
    <property type="entry name" value="Thioredoxin-like_sf"/>
</dbReference>
<keyword evidence="2" id="KW-0479">Metal-binding</keyword>
<evidence type="ECO:0000256" key="2">
    <source>
        <dbReference type="PIRSR" id="PIRSR603782-1"/>
    </source>
</evidence>
<dbReference type="InterPro" id="IPR003782">
    <property type="entry name" value="SCO1/SenC"/>
</dbReference>
<dbReference type="GO" id="GO:0046872">
    <property type="term" value="F:metal ion binding"/>
    <property type="evidence" value="ECO:0007669"/>
    <property type="project" value="UniProtKB-KW"/>
</dbReference>
<dbReference type="Pfam" id="PF02630">
    <property type="entry name" value="SCO1-SenC"/>
    <property type="match status" value="1"/>
</dbReference>
<organism evidence="4 5">
    <name type="scientific">Salinicoccus kekensis</name>
    <dbReference type="NCBI Taxonomy" id="714307"/>
    <lineage>
        <taxon>Bacteria</taxon>
        <taxon>Bacillati</taxon>
        <taxon>Bacillota</taxon>
        <taxon>Bacilli</taxon>
        <taxon>Bacillales</taxon>
        <taxon>Staphylococcaceae</taxon>
        <taxon>Salinicoccus</taxon>
    </lineage>
</organism>
<accession>A0A285USW5</accession>
<protein>
    <submittedName>
        <fullName evidence="4">Protein SCO1/2</fullName>
    </submittedName>
</protein>
<name>A0A285USW5_9STAP</name>